<sequence>MPTEQRKLTLLASYRDFRPYGVPYGEVTSQWNAITEAVNNKDSEIKPLGKQAVKDELDSLLQQYKPTFGDYETSKGSGSNKHNPVMEREARATYEMKLADREECKKKVEQMALEGEAIHKKRETTVVPIEETEVVPVEETEIAPVKKTKVEPIKINDDDSLLQESKKNHKEILDGLESIASVIKAIHNL</sequence>
<name>A0ABP9Z018_9FUNG</name>
<accession>A0ABP9Z018</accession>
<gene>
    <name evidence="1" type="ORF">MFLAVUS_005911</name>
</gene>
<dbReference type="Proteomes" id="UP001473302">
    <property type="component" value="Unassembled WGS sequence"/>
</dbReference>
<keyword evidence="2" id="KW-1185">Reference proteome</keyword>
<evidence type="ECO:0000313" key="1">
    <source>
        <dbReference type="EMBL" id="GAA5812455.1"/>
    </source>
</evidence>
<proteinExistence type="predicted"/>
<evidence type="ECO:0000313" key="2">
    <source>
        <dbReference type="Proteomes" id="UP001473302"/>
    </source>
</evidence>
<protein>
    <submittedName>
        <fullName evidence="1">Uncharacterized protein</fullName>
    </submittedName>
</protein>
<organism evidence="1 2">
    <name type="scientific">Mucor flavus</name>
    <dbReference type="NCBI Taxonomy" id="439312"/>
    <lineage>
        <taxon>Eukaryota</taxon>
        <taxon>Fungi</taxon>
        <taxon>Fungi incertae sedis</taxon>
        <taxon>Mucoromycota</taxon>
        <taxon>Mucoromycotina</taxon>
        <taxon>Mucoromycetes</taxon>
        <taxon>Mucorales</taxon>
        <taxon>Mucorineae</taxon>
        <taxon>Mucoraceae</taxon>
        <taxon>Mucor</taxon>
    </lineage>
</organism>
<reference evidence="1 2" key="1">
    <citation type="submission" date="2024-04" db="EMBL/GenBank/DDBJ databases">
        <title>genome sequences of Mucor flavus KT1a and Helicostylum pulchrum KT1b strains isolated from the surface of a dry-aged beef.</title>
        <authorList>
            <person name="Toyotome T."/>
            <person name="Hosono M."/>
            <person name="Torimaru M."/>
            <person name="Fukuda K."/>
            <person name="Mikami N."/>
        </authorList>
    </citation>
    <scope>NUCLEOTIDE SEQUENCE [LARGE SCALE GENOMIC DNA]</scope>
    <source>
        <strain evidence="1 2">KT1a</strain>
    </source>
</reference>
<comment type="caution">
    <text evidence="1">The sequence shown here is derived from an EMBL/GenBank/DDBJ whole genome shotgun (WGS) entry which is preliminary data.</text>
</comment>
<dbReference type="EMBL" id="BAABUK010000013">
    <property type="protein sequence ID" value="GAA5812455.1"/>
    <property type="molecule type" value="Genomic_DNA"/>
</dbReference>